<dbReference type="EMBL" id="CP067977">
    <property type="protein sequence ID" value="QQQ19309.1"/>
    <property type="molecule type" value="Genomic_DNA"/>
</dbReference>
<dbReference type="SUPFAM" id="SSF56024">
    <property type="entry name" value="Phospholipase D/nuclease"/>
    <property type="match status" value="2"/>
</dbReference>
<comment type="similarity">
    <text evidence="6 7">Belongs to the polyphosphate kinase 1 (PPK1) family.</text>
</comment>
<name>A0ABX7BNZ8_9CAUL</name>
<keyword evidence="4 6" id="KW-0418">Kinase</keyword>
<dbReference type="InterPro" id="IPR024953">
    <property type="entry name" value="PP_kinase_middle"/>
</dbReference>
<dbReference type="InterPro" id="IPR036830">
    <property type="entry name" value="PP_kinase_middle_dom_sf"/>
</dbReference>
<feature type="compositionally biased region" description="Basic and acidic residues" evidence="8">
    <location>
        <begin position="1"/>
        <end position="13"/>
    </location>
</feature>
<keyword evidence="14" id="KW-1185">Reference proteome</keyword>
<feature type="binding site" evidence="6">
    <location>
        <position position="75"/>
    </location>
    <ligand>
        <name>ATP</name>
        <dbReference type="ChEBI" id="CHEBI:30616"/>
    </ligand>
</feature>
<dbReference type="Pfam" id="PF13090">
    <property type="entry name" value="PP_kinase_C"/>
    <property type="match status" value="1"/>
</dbReference>
<dbReference type="Pfam" id="PF17941">
    <property type="entry name" value="PP_kinase_C_1"/>
    <property type="match status" value="1"/>
</dbReference>
<evidence type="ECO:0000256" key="5">
    <source>
        <dbReference type="ARBA" id="ARBA00022840"/>
    </source>
</evidence>
<evidence type="ECO:0000256" key="2">
    <source>
        <dbReference type="ARBA" id="ARBA00022679"/>
    </source>
</evidence>
<dbReference type="PANTHER" id="PTHR30218:SF0">
    <property type="entry name" value="POLYPHOSPHATE KINASE"/>
    <property type="match status" value="1"/>
</dbReference>
<dbReference type="InterPro" id="IPR025198">
    <property type="entry name" value="PPK_N_dom"/>
</dbReference>
<dbReference type="Pfam" id="PF13089">
    <property type="entry name" value="PP_kinase_N"/>
    <property type="match status" value="1"/>
</dbReference>
<accession>A0ABX7BNZ8</accession>
<feature type="binding site" evidence="6">
    <location>
        <position position="592"/>
    </location>
    <ligand>
        <name>ATP</name>
        <dbReference type="ChEBI" id="CHEBI:30616"/>
    </ligand>
</feature>
<proteinExistence type="inferred from homology"/>
<keyword evidence="1 6" id="KW-0597">Phosphoprotein</keyword>
<dbReference type="InterPro" id="IPR041108">
    <property type="entry name" value="PP_kinase_C_1"/>
</dbReference>
<feature type="binding site" evidence="6">
    <location>
        <position position="496"/>
    </location>
    <ligand>
        <name>ATP</name>
        <dbReference type="ChEBI" id="CHEBI:30616"/>
    </ligand>
</feature>
<feature type="domain" description="Polyphosphate kinase C-terminal" evidence="11">
    <location>
        <begin position="531"/>
        <end position="703"/>
    </location>
</feature>
<dbReference type="PANTHER" id="PTHR30218">
    <property type="entry name" value="POLYPHOSPHATE KINASE"/>
    <property type="match status" value="1"/>
</dbReference>
<dbReference type="Proteomes" id="UP000595448">
    <property type="component" value="Chromosome"/>
</dbReference>
<dbReference type="EC" id="2.7.4.1" evidence="6 7"/>
<evidence type="ECO:0000256" key="1">
    <source>
        <dbReference type="ARBA" id="ARBA00022553"/>
    </source>
</evidence>
<keyword evidence="5 6" id="KW-0067">ATP-binding</keyword>
<dbReference type="SUPFAM" id="SSF140356">
    <property type="entry name" value="PPK N-terminal domain-like"/>
    <property type="match status" value="1"/>
</dbReference>
<feature type="domain" description="Polyphosphate kinase middle" evidence="9">
    <location>
        <begin position="151"/>
        <end position="332"/>
    </location>
</feature>
<evidence type="ECO:0000259" key="10">
    <source>
        <dbReference type="Pfam" id="PF13089"/>
    </source>
</evidence>
<evidence type="ECO:0000313" key="13">
    <source>
        <dbReference type="EMBL" id="QQQ19309.1"/>
    </source>
</evidence>
<feature type="domain" description="Polyphosphate kinase C-terminal" evidence="12">
    <location>
        <begin position="359"/>
        <end position="523"/>
    </location>
</feature>
<evidence type="ECO:0000259" key="11">
    <source>
        <dbReference type="Pfam" id="PF13090"/>
    </source>
</evidence>
<organism evidence="13 14">
    <name type="scientific">Brevundimonas vitisensis</name>
    <dbReference type="NCBI Taxonomy" id="2800818"/>
    <lineage>
        <taxon>Bacteria</taxon>
        <taxon>Pseudomonadati</taxon>
        <taxon>Pseudomonadota</taxon>
        <taxon>Alphaproteobacteria</taxon>
        <taxon>Caulobacterales</taxon>
        <taxon>Caulobacteraceae</taxon>
        <taxon>Brevundimonas</taxon>
    </lineage>
</organism>
<comment type="catalytic activity">
    <reaction evidence="6 7">
        <text>[phosphate](n) + ATP = [phosphate](n+1) + ADP</text>
        <dbReference type="Rhea" id="RHEA:19573"/>
        <dbReference type="Rhea" id="RHEA-COMP:9859"/>
        <dbReference type="Rhea" id="RHEA-COMP:14280"/>
        <dbReference type="ChEBI" id="CHEBI:16838"/>
        <dbReference type="ChEBI" id="CHEBI:30616"/>
        <dbReference type="ChEBI" id="CHEBI:456216"/>
        <dbReference type="EC" id="2.7.4.1"/>
    </reaction>
</comment>
<feature type="domain" description="Polyphosphate kinase N-terminal" evidence="10">
    <location>
        <begin position="37"/>
        <end position="141"/>
    </location>
</feature>
<comment type="cofactor">
    <cofactor evidence="6">
        <name>Mg(2+)</name>
        <dbReference type="ChEBI" id="CHEBI:18420"/>
    </cofactor>
</comment>
<dbReference type="GO" id="GO:0008976">
    <property type="term" value="F:polyphosphate kinase activity"/>
    <property type="evidence" value="ECO:0007669"/>
    <property type="project" value="UniProtKB-EC"/>
</dbReference>
<dbReference type="Gene3D" id="3.30.870.10">
    <property type="entry name" value="Endonuclease Chain A"/>
    <property type="match status" value="2"/>
</dbReference>
<dbReference type="RefSeq" id="WP_201103660.1">
    <property type="nucleotide sequence ID" value="NZ_CP067977.1"/>
</dbReference>
<evidence type="ECO:0000259" key="12">
    <source>
        <dbReference type="Pfam" id="PF17941"/>
    </source>
</evidence>
<dbReference type="HAMAP" id="MF_00347">
    <property type="entry name" value="Polyphosphate_kinase"/>
    <property type="match status" value="1"/>
</dbReference>
<dbReference type="NCBIfam" id="NF003917">
    <property type="entry name" value="PRK05443.1-1"/>
    <property type="match status" value="1"/>
</dbReference>
<dbReference type="NCBIfam" id="NF003918">
    <property type="entry name" value="PRK05443.1-2"/>
    <property type="match status" value="1"/>
</dbReference>
<evidence type="ECO:0000256" key="4">
    <source>
        <dbReference type="ARBA" id="ARBA00022777"/>
    </source>
</evidence>
<dbReference type="CDD" id="cd09168">
    <property type="entry name" value="PLDc_PaPPK1_C2_like"/>
    <property type="match status" value="1"/>
</dbReference>
<dbReference type="InterPro" id="IPR003414">
    <property type="entry name" value="PP_kinase"/>
</dbReference>
<evidence type="ECO:0000256" key="6">
    <source>
        <dbReference type="HAMAP-Rule" id="MF_00347"/>
    </source>
</evidence>
<dbReference type="Pfam" id="PF02503">
    <property type="entry name" value="PP_kinase"/>
    <property type="match status" value="1"/>
</dbReference>
<comment type="PTM">
    <text evidence="6 7">An intermediate of this reaction is the autophosphorylated ppk in which a phosphate is covalently linked to a histidine residue through a N-P bond.</text>
</comment>
<dbReference type="Gene3D" id="1.20.58.310">
    <property type="entry name" value="Polyphosphate kinase N-terminal domain"/>
    <property type="match status" value="1"/>
</dbReference>
<dbReference type="SUPFAM" id="SSF143724">
    <property type="entry name" value="PHP14-like"/>
    <property type="match status" value="1"/>
</dbReference>
<evidence type="ECO:0000256" key="8">
    <source>
        <dbReference type="SAM" id="MobiDB-lite"/>
    </source>
</evidence>
<keyword evidence="6" id="KW-0479">Metal-binding</keyword>
<dbReference type="NCBIfam" id="NF003919">
    <property type="entry name" value="PRK05443.1-4"/>
    <property type="match status" value="1"/>
</dbReference>
<dbReference type="Gene3D" id="3.30.1840.10">
    <property type="entry name" value="Polyphosphate kinase middle domain"/>
    <property type="match status" value="1"/>
</dbReference>
<dbReference type="PIRSF" id="PIRSF015589">
    <property type="entry name" value="PP_kinase"/>
    <property type="match status" value="1"/>
</dbReference>
<feature type="binding site" evidence="6">
    <location>
        <position position="620"/>
    </location>
    <ligand>
        <name>ATP</name>
        <dbReference type="ChEBI" id="CHEBI:30616"/>
    </ligand>
</feature>
<keyword evidence="3 6" id="KW-0547">Nucleotide-binding</keyword>
<dbReference type="CDD" id="cd09165">
    <property type="entry name" value="PLDc_PaPPK1_C1_like"/>
    <property type="match status" value="1"/>
</dbReference>
<feature type="active site" description="Phosphohistidine intermediate" evidence="6">
    <location>
        <position position="463"/>
    </location>
</feature>
<feature type="binding site" evidence="6">
    <location>
        <position position="433"/>
    </location>
    <ligand>
        <name>Mg(2+)</name>
        <dbReference type="ChEBI" id="CHEBI:18420"/>
    </ligand>
</feature>
<keyword evidence="2 6" id="KW-0808">Transferase</keyword>
<comment type="function">
    <text evidence="6 7">Catalyzes the reversible transfer of the terminal phosphate of ATP to form a long-chain polyphosphate (polyP).</text>
</comment>
<protein>
    <recommendedName>
        <fullName evidence="6 7">Polyphosphate kinase</fullName>
        <ecNumber evidence="6 7">2.7.4.1</ecNumber>
    </recommendedName>
    <alternativeName>
        <fullName evidence="6">ATP-polyphosphate phosphotransferase</fullName>
    </alternativeName>
    <alternativeName>
        <fullName evidence="6">Polyphosphoric acid kinase</fullName>
    </alternativeName>
</protein>
<sequence length="739" mass="83096">MSDTARISEKTTGEEVPSSRAPQLHLSEEAMASPDRFFNRELSWLAFNARVLEEAANPAHPLLERLRFLSISANNLDEFFMTRVAGLKGQVRERVRVVSPDGLTPAEALEKVNEAAGVLMAEQQMRWGQLRKELTAAGIEVIHSAKITKTERDRLEPEFLNHLFAVLTPLAIDPAHPFPFLPNLGFSLALKLRRRSDNRVLYALVPVPTQVQRFWELPKDGRSSKNRRRFVTLESLLLLFIDHLFPGCEVLEKGVLRLIRDSDIEIEEEAEDLVLEYEEALKQRRLGEVVRIKIEASMPEDLRAFIVGELKAAPQDVVLVQGMLGLAQLSELIPPGHPDLKFPGYEPRYPERVRDQGGDVFAAVREKDILIHHPFESFDVVVQFLRQAARDPNVIAIKQTLYRTSKDSPIVAALIEAAENGKNVVALVEIKARFDEEANLRWARAMERAGVHVVFGFVEYKTHAKLSVVVRREGEGLKTYCHFGTGNYHPVTAKVYTDLSLFSSDPALGRDAGRVFNYITGYAPPDELEALVVSPLNMKATIIALIGKEMSAAAQGKAAAIWVKLNALVDPEIIDALYRASQWGVRIELVVRGICCLRPGVPGLSENIRVKSIVGRFLEHSRIICFANGHDLPHDKAKVFISSADWMPRNLDRRVELMTPVLNATVHDQILDQIMVANLLDDTQSWVLESDGSYHRVEPTDPERPFSAHHYFMTNPSLSGRGRKVKTLPRALRYHRPKA</sequence>
<evidence type="ECO:0000256" key="3">
    <source>
        <dbReference type="ARBA" id="ARBA00022741"/>
    </source>
</evidence>
<reference evidence="13 14" key="1">
    <citation type="submission" date="2021-01" db="EMBL/GenBank/DDBJ databases">
        <title>Brevundimonas vitis sp. nov., an bacterium isolated from grape (Vitis vinifera).</title>
        <authorList>
            <person name="Jiang L."/>
            <person name="Lee J."/>
        </authorList>
    </citation>
    <scope>NUCLEOTIDE SEQUENCE [LARGE SCALE GENOMIC DNA]</scope>
    <source>
        <strain evidence="13 14">GRTSA-9</strain>
    </source>
</reference>
<keyword evidence="6" id="KW-0460">Magnesium</keyword>
<evidence type="ECO:0000313" key="14">
    <source>
        <dbReference type="Proteomes" id="UP000595448"/>
    </source>
</evidence>
<feature type="binding site" evidence="6">
    <location>
        <position position="403"/>
    </location>
    <ligand>
        <name>Mg(2+)</name>
        <dbReference type="ChEBI" id="CHEBI:18420"/>
    </ligand>
</feature>
<dbReference type="NCBIfam" id="TIGR03705">
    <property type="entry name" value="poly_P_kin"/>
    <property type="match status" value="1"/>
</dbReference>
<evidence type="ECO:0000259" key="9">
    <source>
        <dbReference type="Pfam" id="PF02503"/>
    </source>
</evidence>
<feature type="region of interest" description="Disordered" evidence="8">
    <location>
        <begin position="1"/>
        <end position="22"/>
    </location>
</feature>
<dbReference type="InterPro" id="IPR036832">
    <property type="entry name" value="PPK_N_dom_sf"/>
</dbReference>
<dbReference type="InterPro" id="IPR025200">
    <property type="entry name" value="PPK_C_dom2"/>
</dbReference>
<dbReference type="NCBIfam" id="NF003921">
    <property type="entry name" value="PRK05443.2-2"/>
    <property type="match status" value="1"/>
</dbReference>
<evidence type="ECO:0000256" key="7">
    <source>
        <dbReference type="RuleBase" id="RU003800"/>
    </source>
</evidence>
<gene>
    <name evidence="6" type="primary">ppk</name>
    <name evidence="13" type="ORF">JIP62_04145</name>
</gene>